<keyword evidence="11" id="KW-1185">Reference proteome</keyword>
<keyword evidence="6" id="KW-0456">Lyase</keyword>
<protein>
    <recommendedName>
        <fullName evidence="1">ATP-dependent NAD(P)H-hydrate dehydratase</fullName>
        <ecNumber evidence="1">4.2.1.93</ecNumber>
    </recommendedName>
    <alternativeName>
        <fullName evidence="7">NAD(P)HX dehydratase</fullName>
    </alternativeName>
</protein>
<dbReference type="GO" id="GO:0005524">
    <property type="term" value="F:ATP binding"/>
    <property type="evidence" value="ECO:0007669"/>
    <property type="project" value="UniProtKB-KW"/>
</dbReference>
<feature type="domain" description="YjeF C-terminal" evidence="9">
    <location>
        <begin position="1"/>
        <end position="158"/>
    </location>
</feature>
<dbReference type="Proteomes" id="UP000053660">
    <property type="component" value="Unassembled WGS sequence"/>
</dbReference>
<evidence type="ECO:0000256" key="6">
    <source>
        <dbReference type="ARBA" id="ARBA00023239"/>
    </source>
</evidence>
<sequence length="158" mass="16751">STGTVCFQGSCGKIAVIGGSVEYVGAPYFAAISALKLGADLAYVICAPEAAPVIKSFSPELIVHPGLDPDSVIPKLERMDAIVMGPGLGRSPQVEPLFSKVVEFVQKKNIPFVMDGDGLWFLNESIRSGIKPLPSAILTPNIMEFSRLCESALNEKGV</sequence>
<evidence type="ECO:0000313" key="11">
    <source>
        <dbReference type="Proteomes" id="UP000053660"/>
    </source>
</evidence>
<feature type="non-terminal residue" evidence="10">
    <location>
        <position position="158"/>
    </location>
</feature>
<keyword evidence="2" id="KW-0547">Nucleotide-binding</keyword>
<keyword evidence="10" id="KW-0808">Transferase</keyword>
<evidence type="ECO:0000313" key="10">
    <source>
        <dbReference type="EMBL" id="KHJ78407.1"/>
    </source>
</evidence>
<dbReference type="Gene3D" id="3.40.1190.20">
    <property type="match status" value="1"/>
</dbReference>
<comment type="catalytic activity">
    <reaction evidence="8">
        <text>(6S)-NADPHX + ATP = ADP + phosphate + NADPH + H(+)</text>
        <dbReference type="Rhea" id="RHEA:32231"/>
        <dbReference type="ChEBI" id="CHEBI:15378"/>
        <dbReference type="ChEBI" id="CHEBI:30616"/>
        <dbReference type="ChEBI" id="CHEBI:43474"/>
        <dbReference type="ChEBI" id="CHEBI:57783"/>
        <dbReference type="ChEBI" id="CHEBI:64076"/>
        <dbReference type="ChEBI" id="CHEBI:456216"/>
        <dbReference type="EC" id="4.2.1.93"/>
    </reaction>
</comment>
<keyword evidence="5" id="KW-0520">NAD</keyword>
<dbReference type="PANTHER" id="PTHR12592">
    <property type="entry name" value="ATP-DEPENDENT (S)-NAD(P)H-HYDRATE DEHYDRATASE FAMILY MEMBER"/>
    <property type="match status" value="1"/>
</dbReference>
<dbReference type="InterPro" id="IPR029056">
    <property type="entry name" value="Ribokinase-like"/>
</dbReference>
<dbReference type="GO" id="GO:0110051">
    <property type="term" value="P:metabolite repair"/>
    <property type="evidence" value="ECO:0007669"/>
    <property type="project" value="TreeGrafter"/>
</dbReference>
<dbReference type="GO" id="GO:0047453">
    <property type="term" value="F:ATP-dependent NAD(P)H-hydrate dehydratase activity"/>
    <property type="evidence" value="ECO:0007669"/>
    <property type="project" value="UniProtKB-EC"/>
</dbReference>
<dbReference type="PANTHER" id="PTHR12592:SF0">
    <property type="entry name" value="ATP-DEPENDENT (S)-NAD(P)H-HYDRATE DEHYDRATASE"/>
    <property type="match status" value="1"/>
</dbReference>
<gene>
    <name evidence="10" type="ORF">OESDEN_21972</name>
</gene>
<keyword evidence="10" id="KW-0418">Kinase</keyword>
<keyword evidence="4" id="KW-0521">NADP</keyword>
<accession>A0A0B1S4I2</accession>
<evidence type="ECO:0000256" key="5">
    <source>
        <dbReference type="ARBA" id="ARBA00023027"/>
    </source>
</evidence>
<evidence type="ECO:0000259" key="9">
    <source>
        <dbReference type="PROSITE" id="PS51383"/>
    </source>
</evidence>
<name>A0A0B1S4I2_OESDE</name>
<reference evidence="10 11" key="1">
    <citation type="submission" date="2014-03" db="EMBL/GenBank/DDBJ databases">
        <title>Draft genome of the hookworm Oesophagostomum dentatum.</title>
        <authorList>
            <person name="Mitreva M."/>
        </authorList>
    </citation>
    <scope>NUCLEOTIDE SEQUENCE [LARGE SCALE GENOMIC DNA]</scope>
    <source>
        <strain evidence="10 11">OD-Hann</strain>
    </source>
</reference>
<dbReference type="EC" id="4.2.1.93" evidence="1"/>
<dbReference type="SUPFAM" id="SSF53613">
    <property type="entry name" value="Ribokinase-like"/>
    <property type="match status" value="1"/>
</dbReference>
<evidence type="ECO:0000256" key="4">
    <source>
        <dbReference type="ARBA" id="ARBA00022857"/>
    </source>
</evidence>
<organism evidence="10 11">
    <name type="scientific">Oesophagostomum dentatum</name>
    <name type="common">Nodular worm</name>
    <dbReference type="NCBI Taxonomy" id="61180"/>
    <lineage>
        <taxon>Eukaryota</taxon>
        <taxon>Metazoa</taxon>
        <taxon>Ecdysozoa</taxon>
        <taxon>Nematoda</taxon>
        <taxon>Chromadorea</taxon>
        <taxon>Rhabditida</taxon>
        <taxon>Rhabditina</taxon>
        <taxon>Rhabditomorpha</taxon>
        <taxon>Strongyloidea</taxon>
        <taxon>Strongylidae</taxon>
        <taxon>Oesophagostomum</taxon>
    </lineage>
</organism>
<keyword evidence="3" id="KW-0067">ATP-binding</keyword>
<evidence type="ECO:0000256" key="8">
    <source>
        <dbReference type="ARBA" id="ARBA00047472"/>
    </source>
</evidence>
<feature type="non-terminal residue" evidence="10">
    <location>
        <position position="1"/>
    </location>
</feature>
<dbReference type="PROSITE" id="PS51383">
    <property type="entry name" value="YJEF_C_3"/>
    <property type="match status" value="1"/>
</dbReference>
<dbReference type="AlphaFoldDB" id="A0A0B1S4I2"/>
<dbReference type="EMBL" id="KN609805">
    <property type="protein sequence ID" value="KHJ78407.1"/>
    <property type="molecule type" value="Genomic_DNA"/>
</dbReference>
<evidence type="ECO:0000256" key="2">
    <source>
        <dbReference type="ARBA" id="ARBA00022741"/>
    </source>
</evidence>
<dbReference type="OrthoDB" id="8110916at2759"/>
<dbReference type="Pfam" id="PF01256">
    <property type="entry name" value="Carb_kinase"/>
    <property type="match status" value="1"/>
</dbReference>
<dbReference type="CDD" id="cd01171">
    <property type="entry name" value="YXKO-related"/>
    <property type="match status" value="1"/>
</dbReference>
<dbReference type="InterPro" id="IPR000631">
    <property type="entry name" value="CARKD"/>
</dbReference>
<dbReference type="GO" id="GO:0016301">
    <property type="term" value="F:kinase activity"/>
    <property type="evidence" value="ECO:0007669"/>
    <property type="project" value="UniProtKB-KW"/>
</dbReference>
<evidence type="ECO:0000256" key="1">
    <source>
        <dbReference type="ARBA" id="ARBA00013249"/>
    </source>
</evidence>
<evidence type="ECO:0000256" key="7">
    <source>
        <dbReference type="ARBA" id="ARBA00029804"/>
    </source>
</evidence>
<evidence type="ECO:0000256" key="3">
    <source>
        <dbReference type="ARBA" id="ARBA00022840"/>
    </source>
</evidence>
<proteinExistence type="predicted"/>